<dbReference type="NCBIfam" id="TIGR00214">
    <property type="entry name" value="lipB"/>
    <property type="match status" value="1"/>
</dbReference>
<dbReference type="NCBIfam" id="NF010925">
    <property type="entry name" value="PRK14345.1"/>
    <property type="match status" value="1"/>
</dbReference>
<dbReference type="GO" id="GO:0033819">
    <property type="term" value="F:lipoyl(octanoyl) transferase activity"/>
    <property type="evidence" value="ECO:0007669"/>
    <property type="project" value="UniProtKB-EC"/>
</dbReference>
<dbReference type="EC" id="2.3.1.181" evidence="4"/>
<dbReference type="InterPro" id="IPR045864">
    <property type="entry name" value="aa-tRNA-synth_II/BPL/LPL"/>
</dbReference>
<dbReference type="SUPFAM" id="SSF55681">
    <property type="entry name" value="Class II aaRS and biotin synthetases"/>
    <property type="match status" value="1"/>
</dbReference>
<dbReference type="Proteomes" id="UP000215335">
    <property type="component" value="Unassembled WGS sequence"/>
</dbReference>
<feature type="compositionally biased region" description="Basic and acidic residues" evidence="9">
    <location>
        <begin position="58"/>
        <end position="79"/>
    </location>
</feature>
<dbReference type="SMART" id="SM00474">
    <property type="entry name" value="35EXOc"/>
    <property type="match status" value="1"/>
</dbReference>
<dbReference type="GO" id="GO:0003676">
    <property type="term" value="F:nucleic acid binding"/>
    <property type="evidence" value="ECO:0007669"/>
    <property type="project" value="InterPro"/>
</dbReference>
<gene>
    <name evidence="11" type="ORF">TSAR_006535</name>
</gene>
<feature type="compositionally biased region" description="Polar residues" evidence="9">
    <location>
        <begin position="100"/>
        <end position="114"/>
    </location>
</feature>
<keyword evidence="12" id="KW-1185">Reference proteome</keyword>
<reference evidence="11 12" key="1">
    <citation type="journal article" date="2017" name="Curr. Biol.">
        <title>The Evolution of Venom by Co-option of Single-Copy Genes.</title>
        <authorList>
            <person name="Martinson E.O."/>
            <person name="Mrinalini"/>
            <person name="Kelkar Y.D."/>
            <person name="Chang C.H."/>
            <person name="Werren J.H."/>
        </authorList>
    </citation>
    <scope>NUCLEOTIDE SEQUENCE [LARGE SCALE GENOMIC DNA]</scope>
    <source>
        <strain evidence="11 12">Alberta</strain>
        <tissue evidence="11">Whole body</tissue>
    </source>
</reference>
<evidence type="ECO:0000259" key="10">
    <source>
        <dbReference type="PROSITE" id="PS51733"/>
    </source>
</evidence>
<feature type="compositionally biased region" description="Basic and acidic residues" evidence="9">
    <location>
        <begin position="140"/>
        <end position="150"/>
    </location>
</feature>
<dbReference type="InterPro" id="IPR012337">
    <property type="entry name" value="RNaseH-like_sf"/>
</dbReference>
<keyword evidence="5" id="KW-0808">Transferase</keyword>
<dbReference type="Gene3D" id="3.30.930.10">
    <property type="entry name" value="Bira Bifunctional Protein, Domain 2"/>
    <property type="match status" value="1"/>
</dbReference>
<dbReference type="Pfam" id="PF01612">
    <property type="entry name" value="DNA_pol_A_exo1"/>
    <property type="match status" value="1"/>
</dbReference>
<evidence type="ECO:0000313" key="12">
    <source>
        <dbReference type="Proteomes" id="UP000215335"/>
    </source>
</evidence>
<feature type="domain" description="BPL/LPL catalytic" evidence="10">
    <location>
        <begin position="374"/>
        <end position="554"/>
    </location>
</feature>
<dbReference type="OrthoDB" id="19908at2759"/>
<evidence type="ECO:0000256" key="6">
    <source>
        <dbReference type="ARBA" id="ARBA00023315"/>
    </source>
</evidence>
<dbReference type="FunFam" id="3.30.930.10:FF:000035">
    <property type="entry name" value="Putative lipoyltransferase 2, mitochondrial"/>
    <property type="match status" value="1"/>
</dbReference>
<protein>
    <recommendedName>
        <fullName evidence="4">lipoyl(octanoyl) transferase</fullName>
        <ecNumber evidence="4">2.3.1.181</ecNumber>
    </recommendedName>
    <alternativeName>
        <fullName evidence="7">Lipoate-protein ligase B</fullName>
    </alternativeName>
    <alternativeName>
        <fullName evidence="8">Lipoyl/octanoyl transferase</fullName>
    </alternativeName>
</protein>
<evidence type="ECO:0000256" key="3">
    <source>
        <dbReference type="ARBA" id="ARBA00007907"/>
    </source>
</evidence>
<feature type="region of interest" description="Disordered" evidence="9">
    <location>
        <begin position="53"/>
        <end position="84"/>
    </location>
</feature>
<comment type="caution">
    <text evidence="11">The sequence shown here is derived from an EMBL/GenBank/DDBJ whole genome shotgun (WGS) entry which is preliminary data.</text>
</comment>
<organism evidence="11 12">
    <name type="scientific">Trichomalopsis sarcophagae</name>
    <dbReference type="NCBI Taxonomy" id="543379"/>
    <lineage>
        <taxon>Eukaryota</taxon>
        <taxon>Metazoa</taxon>
        <taxon>Ecdysozoa</taxon>
        <taxon>Arthropoda</taxon>
        <taxon>Hexapoda</taxon>
        <taxon>Insecta</taxon>
        <taxon>Pterygota</taxon>
        <taxon>Neoptera</taxon>
        <taxon>Endopterygota</taxon>
        <taxon>Hymenoptera</taxon>
        <taxon>Apocrita</taxon>
        <taxon>Proctotrupomorpha</taxon>
        <taxon>Chalcidoidea</taxon>
        <taxon>Pteromalidae</taxon>
        <taxon>Pteromalinae</taxon>
        <taxon>Trichomalopsis</taxon>
    </lineage>
</organism>
<evidence type="ECO:0000256" key="4">
    <source>
        <dbReference type="ARBA" id="ARBA00012334"/>
    </source>
</evidence>
<dbReference type="PANTHER" id="PTHR10993">
    <property type="entry name" value="OCTANOYLTRANSFERASE"/>
    <property type="match status" value="1"/>
</dbReference>
<accession>A0A232FFJ8</accession>
<dbReference type="InterPro" id="IPR020605">
    <property type="entry name" value="Octanoyltransferase_CS"/>
</dbReference>
<dbReference type="GO" id="GO:0008408">
    <property type="term" value="F:3'-5' exonuclease activity"/>
    <property type="evidence" value="ECO:0007669"/>
    <property type="project" value="InterPro"/>
</dbReference>
<dbReference type="GO" id="GO:0009249">
    <property type="term" value="P:protein lipoylation"/>
    <property type="evidence" value="ECO:0007669"/>
    <property type="project" value="InterPro"/>
</dbReference>
<dbReference type="SUPFAM" id="SSF53098">
    <property type="entry name" value="Ribonuclease H-like"/>
    <property type="match status" value="1"/>
</dbReference>
<dbReference type="HAMAP" id="MF_00013">
    <property type="entry name" value="LipB"/>
    <property type="match status" value="1"/>
</dbReference>
<dbReference type="STRING" id="543379.A0A232FFJ8"/>
<dbReference type="CDD" id="cd16444">
    <property type="entry name" value="LipB"/>
    <property type="match status" value="1"/>
</dbReference>
<evidence type="ECO:0000313" key="11">
    <source>
        <dbReference type="EMBL" id="OXU29333.1"/>
    </source>
</evidence>
<evidence type="ECO:0000256" key="1">
    <source>
        <dbReference type="ARBA" id="ARBA00004173"/>
    </source>
</evidence>
<evidence type="ECO:0000256" key="2">
    <source>
        <dbReference type="ARBA" id="ARBA00004821"/>
    </source>
</evidence>
<dbReference type="Pfam" id="PF21948">
    <property type="entry name" value="LplA-B_cat"/>
    <property type="match status" value="1"/>
</dbReference>
<dbReference type="Gene3D" id="3.30.420.10">
    <property type="entry name" value="Ribonuclease H-like superfamily/Ribonuclease H"/>
    <property type="match status" value="1"/>
</dbReference>
<dbReference type="CDD" id="cd06141">
    <property type="entry name" value="WRN_exo"/>
    <property type="match status" value="1"/>
</dbReference>
<evidence type="ECO:0000256" key="5">
    <source>
        <dbReference type="ARBA" id="ARBA00022679"/>
    </source>
</evidence>
<dbReference type="UniPathway" id="UPA00538">
    <property type="reaction ID" value="UER00592"/>
</dbReference>
<dbReference type="AlphaFoldDB" id="A0A232FFJ8"/>
<dbReference type="PROSITE" id="PS01313">
    <property type="entry name" value="LIPB"/>
    <property type="match status" value="1"/>
</dbReference>
<name>A0A232FFJ8_9HYME</name>
<proteinExistence type="inferred from homology"/>
<sequence length="588" mass="66527">MRKQRISLLIAAARVRNAFCAYTSVLSVYLSTSMSKQTASTAIAASTRQPRPITAWLKENKSKKEKEAKENSDESESKKLKPTLRVQLEPLDENILKKVQANNEPVKNQSQNKQDLQENKKEVQPSGLRRSARNLPPGEKPIERPVPREPDIEDLPPILFKGQINYVSEFHDCARVCDILLTQVENSKDRVVAIGFDLEWPFSFQTGSGKTALAQICLNEKECHLLHVYNLKKLPTSLIALLSHSKVKLVGVNIKNDVWKLTRDFKEFPGQKVVDNNCLDCGPYANSVLNRSCRWSLERLTAYLLKKRISKDSSVRRSKWHIQPLSDKQKLYAATDAYMTSRLVKVFWAGRLSYGAGLQLQKSLVQRHRDRHLYDTPNSVVLLEHNPVYTVGIRNKGYDQEDESRLRALNADFYRTNRGGLVTFHGPGQLVAYPVIDLKEFRTNVRCYVSQIEKTIIRLCAEFGLKGETSPDTGVWIEDRKICAIGIHASRYVTSHGFALNCNTDLRWFDHIVPCGIEEKGVTSLSKELSANVRIEDAIPVFRRAFADEFQCEVIDMKSEEISEALKECRNPASVATESTSAAASNTC</sequence>
<feature type="region of interest" description="Disordered" evidence="9">
    <location>
        <begin position="98"/>
        <end position="151"/>
    </location>
</feature>
<dbReference type="PROSITE" id="PS51733">
    <property type="entry name" value="BPL_LPL_CATALYTIC"/>
    <property type="match status" value="1"/>
</dbReference>
<dbReference type="GO" id="GO:0005739">
    <property type="term" value="C:mitochondrion"/>
    <property type="evidence" value="ECO:0007669"/>
    <property type="project" value="UniProtKB-SubCell"/>
</dbReference>
<evidence type="ECO:0000256" key="8">
    <source>
        <dbReference type="ARBA" id="ARBA00033331"/>
    </source>
</evidence>
<dbReference type="EMBL" id="NNAY01000306">
    <property type="protein sequence ID" value="OXU29333.1"/>
    <property type="molecule type" value="Genomic_DNA"/>
</dbReference>
<dbReference type="InterPro" id="IPR002562">
    <property type="entry name" value="3'-5'_exonuclease_dom"/>
</dbReference>
<keyword evidence="6" id="KW-0012">Acyltransferase</keyword>
<dbReference type="PANTHER" id="PTHR10993:SF7">
    <property type="entry name" value="LIPOYLTRANSFERASE 2, MITOCHONDRIAL-RELATED"/>
    <property type="match status" value="1"/>
</dbReference>
<evidence type="ECO:0000256" key="9">
    <source>
        <dbReference type="SAM" id="MobiDB-lite"/>
    </source>
</evidence>
<dbReference type="InterPro" id="IPR004143">
    <property type="entry name" value="BPL_LPL_catalytic"/>
</dbReference>
<comment type="pathway">
    <text evidence="2">Protein modification; protein lipoylation via endogenous pathway; protein N(6)-(lipoyl)lysine from octanoyl-[acyl-carrier-protein]: step 1/2.</text>
</comment>
<dbReference type="InterPro" id="IPR036397">
    <property type="entry name" value="RNaseH_sf"/>
</dbReference>
<dbReference type="GO" id="GO:0006139">
    <property type="term" value="P:nucleobase-containing compound metabolic process"/>
    <property type="evidence" value="ECO:0007669"/>
    <property type="project" value="InterPro"/>
</dbReference>
<dbReference type="InterPro" id="IPR000544">
    <property type="entry name" value="Octanoyltransferase"/>
</dbReference>
<evidence type="ECO:0000256" key="7">
    <source>
        <dbReference type="ARBA" id="ARBA00030797"/>
    </source>
</evidence>
<comment type="subcellular location">
    <subcellularLocation>
        <location evidence="1">Mitochondrion</location>
    </subcellularLocation>
</comment>
<comment type="similarity">
    <text evidence="3">Belongs to the LipB family.</text>
</comment>